<gene>
    <name evidence="8" type="ORF">HMPREF9449_02149</name>
</gene>
<comment type="caution">
    <text evidence="8">The sequence shown here is derived from an EMBL/GenBank/DDBJ whole genome shotgun (WGS) entry which is preliminary data.</text>
</comment>
<keyword evidence="5" id="KW-0788">Thiol protease</keyword>
<dbReference type="Gene3D" id="3.90.70.50">
    <property type="entry name" value="Peptidase C10, streptopain"/>
    <property type="match status" value="2"/>
</dbReference>
<dbReference type="SUPFAM" id="SSF54001">
    <property type="entry name" value="Cysteine proteinases"/>
    <property type="match status" value="1"/>
</dbReference>
<comment type="similarity">
    <text evidence="1">Belongs to the peptidase C10 family.</text>
</comment>
<keyword evidence="4" id="KW-0378">Hydrolase</keyword>
<dbReference type="STRING" id="742817.HMPREF9449_02149"/>
<dbReference type="InterPro" id="IPR038765">
    <property type="entry name" value="Papain-like_cys_pep_sf"/>
</dbReference>
<dbReference type="InterPro" id="IPR044934">
    <property type="entry name" value="Streptopain_sf"/>
</dbReference>
<feature type="signal peptide" evidence="6">
    <location>
        <begin position="1"/>
        <end position="22"/>
    </location>
</feature>
<accession>H1DIC0</accession>
<dbReference type="GO" id="GO:0006508">
    <property type="term" value="P:proteolysis"/>
    <property type="evidence" value="ECO:0007669"/>
    <property type="project" value="UniProtKB-KW"/>
</dbReference>
<dbReference type="RefSeq" id="WP_009137296.1">
    <property type="nucleotide sequence ID" value="NZ_JH594596.1"/>
</dbReference>
<sequence>MKKRVYLLIMLLITFWSCYEQNFDEAVNPVTTSGFEIKQKSGVEVGIQEVNAYMELLHAADSTLEVESITPYIIENDTVMYIVNYKEDKGWKIISGDKRTTAVLASAADGQLDVNTLHPGIVVWLESIGKRIIALKNIPQIETAGGDGELWQHVAAYVEGTMAKQKKAEEAFSTRTGEYHWELMSISEVEIGSTLHGPFTCTRWGQYDPWNRMLPDNSPTLSLKCPAGCLAVAGSQMLYYLHYKIGVPQYTYKQGSCKGWASSEQDQSYTFQFSNPDEKSWDWMPLEKGYPFTQNVNLVNILMAHVGHSIKTIYTPEGSSALNSNLVKYMNDNNISCRYEDYNSDQVINSLNNEMPVIVTAVATSAKPPKRHSWIIDGYEVKRYKVIYTYGLADERGNFLDEYMEPDQGQVEKDSVKDDGGFGEGGYTRDSALNVSGVLPILMGSSTTRKTWETTTYKNFLIMNWGWDGRYKDERYALLEKWTSDYVFESGETMIIGFSKKN</sequence>
<evidence type="ECO:0000313" key="9">
    <source>
        <dbReference type="Proteomes" id="UP000004892"/>
    </source>
</evidence>
<evidence type="ECO:0000256" key="4">
    <source>
        <dbReference type="ARBA" id="ARBA00022801"/>
    </source>
</evidence>
<dbReference type="Pfam" id="PF01640">
    <property type="entry name" value="Peptidase_C10"/>
    <property type="match status" value="1"/>
</dbReference>
<dbReference type="InterPro" id="IPR000200">
    <property type="entry name" value="Peptidase_C10"/>
</dbReference>
<reference evidence="8 9" key="1">
    <citation type="submission" date="2012-01" db="EMBL/GenBank/DDBJ databases">
        <title>The Genome Sequence of Odoribacter laneus YIT 12061.</title>
        <authorList>
            <consortium name="The Broad Institute Genome Sequencing Platform"/>
            <person name="Earl A."/>
            <person name="Ward D."/>
            <person name="Feldgarden M."/>
            <person name="Gevers D."/>
            <person name="Morotomi M."/>
            <person name="Young S.K."/>
            <person name="Zeng Q."/>
            <person name="Gargeya S."/>
            <person name="Fitzgerald M."/>
            <person name="Haas B."/>
            <person name="Abouelleil A."/>
            <person name="Alvarado L."/>
            <person name="Arachchi H.M."/>
            <person name="Berlin A."/>
            <person name="Chapman S.B."/>
            <person name="Gearin G."/>
            <person name="Goldberg J."/>
            <person name="Griggs A."/>
            <person name="Gujja S."/>
            <person name="Hansen M."/>
            <person name="Heiman D."/>
            <person name="Howarth C."/>
            <person name="Larimer J."/>
            <person name="Lui A."/>
            <person name="MacDonald P.J.P."/>
            <person name="McCowen C."/>
            <person name="Montmayeur A."/>
            <person name="Murphy C."/>
            <person name="Neiman D."/>
            <person name="Pearson M."/>
            <person name="Priest M."/>
            <person name="Roberts A."/>
            <person name="Saif S."/>
            <person name="Shea T."/>
            <person name="Sisk P."/>
            <person name="Stolte C."/>
            <person name="Sykes S."/>
            <person name="Wortman J."/>
            <person name="Nusbaum C."/>
            <person name="Birren B."/>
        </authorList>
    </citation>
    <scope>NUCLEOTIDE SEQUENCE [LARGE SCALE GENOMIC DNA]</scope>
    <source>
        <strain evidence="8 9">YIT 12061</strain>
    </source>
</reference>
<evidence type="ECO:0000256" key="2">
    <source>
        <dbReference type="ARBA" id="ARBA00022670"/>
    </source>
</evidence>
<dbReference type="Pfam" id="PF13734">
    <property type="entry name" value="Inhibitor_I69"/>
    <property type="match status" value="1"/>
</dbReference>
<evidence type="ECO:0000313" key="8">
    <source>
        <dbReference type="EMBL" id="EHP46532.1"/>
    </source>
</evidence>
<evidence type="ECO:0000259" key="7">
    <source>
        <dbReference type="Pfam" id="PF13734"/>
    </source>
</evidence>
<dbReference type="HOGENOM" id="CLU_542719_0_0_10"/>
<dbReference type="EMBL" id="ADMC01000025">
    <property type="protein sequence ID" value="EHP46532.1"/>
    <property type="molecule type" value="Genomic_DNA"/>
</dbReference>
<evidence type="ECO:0000256" key="1">
    <source>
        <dbReference type="ARBA" id="ARBA00009693"/>
    </source>
</evidence>
<dbReference type="Proteomes" id="UP000004892">
    <property type="component" value="Unassembled WGS sequence"/>
</dbReference>
<dbReference type="PATRIC" id="fig|742817.3.peg.2299"/>
<dbReference type="InterPro" id="IPR025896">
    <property type="entry name" value="Spi_Prtas-inh"/>
</dbReference>
<proteinExistence type="inferred from homology"/>
<dbReference type="eggNOG" id="ENOG5031398">
    <property type="taxonomic scope" value="Bacteria"/>
</dbReference>
<name>H1DIC0_9BACT</name>
<evidence type="ECO:0000256" key="3">
    <source>
        <dbReference type="ARBA" id="ARBA00022729"/>
    </source>
</evidence>
<dbReference type="GO" id="GO:0008234">
    <property type="term" value="F:cysteine-type peptidase activity"/>
    <property type="evidence" value="ECO:0007669"/>
    <property type="project" value="UniProtKB-KW"/>
</dbReference>
<feature type="domain" description="Spi protease inhibitor" evidence="7">
    <location>
        <begin position="75"/>
        <end position="131"/>
    </location>
</feature>
<evidence type="ECO:0000256" key="5">
    <source>
        <dbReference type="ARBA" id="ARBA00022807"/>
    </source>
</evidence>
<protein>
    <recommendedName>
        <fullName evidence="7">Spi protease inhibitor domain-containing protein</fullName>
    </recommendedName>
</protein>
<dbReference type="GeneID" id="98069700"/>
<keyword evidence="2" id="KW-0645">Protease</keyword>
<evidence type="ECO:0000256" key="6">
    <source>
        <dbReference type="SAM" id="SignalP"/>
    </source>
</evidence>
<feature type="chain" id="PRO_5003548715" description="Spi protease inhibitor domain-containing protein" evidence="6">
    <location>
        <begin position="23"/>
        <end position="502"/>
    </location>
</feature>
<organism evidence="8 9">
    <name type="scientific">Odoribacter laneus YIT 12061</name>
    <dbReference type="NCBI Taxonomy" id="742817"/>
    <lineage>
        <taxon>Bacteria</taxon>
        <taxon>Pseudomonadati</taxon>
        <taxon>Bacteroidota</taxon>
        <taxon>Bacteroidia</taxon>
        <taxon>Bacteroidales</taxon>
        <taxon>Odoribacteraceae</taxon>
        <taxon>Odoribacter</taxon>
    </lineage>
</organism>
<dbReference type="AlphaFoldDB" id="H1DIC0"/>
<keyword evidence="9" id="KW-1185">Reference proteome</keyword>
<keyword evidence="3 6" id="KW-0732">Signal</keyword>